<feature type="compositionally biased region" description="Polar residues" evidence="1">
    <location>
        <begin position="47"/>
        <end position="74"/>
    </location>
</feature>
<evidence type="ECO:0000313" key="2">
    <source>
        <dbReference type="EMBL" id="KAK3399354.1"/>
    </source>
</evidence>
<evidence type="ECO:0000313" key="3">
    <source>
        <dbReference type="Proteomes" id="UP001281003"/>
    </source>
</evidence>
<comment type="caution">
    <text evidence="2">The sequence shown here is derived from an EMBL/GenBank/DDBJ whole genome shotgun (WGS) entry which is preliminary data.</text>
</comment>
<feature type="region of interest" description="Disordered" evidence="1">
    <location>
        <begin position="1"/>
        <end position="217"/>
    </location>
</feature>
<name>A0AAE0UDE9_SORBR</name>
<feature type="compositionally biased region" description="Pro residues" evidence="1">
    <location>
        <begin position="160"/>
        <end position="171"/>
    </location>
</feature>
<protein>
    <submittedName>
        <fullName evidence="2">Uncharacterized protein</fullName>
    </submittedName>
</protein>
<feature type="compositionally biased region" description="Polar residues" evidence="1">
    <location>
        <begin position="104"/>
        <end position="118"/>
    </location>
</feature>
<reference evidence="2" key="2">
    <citation type="submission" date="2023-07" db="EMBL/GenBank/DDBJ databases">
        <authorList>
            <consortium name="Lawrence Berkeley National Laboratory"/>
            <person name="Haridas S."/>
            <person name="Hensen N."/>
            <person name="Bonometti L."/>
            <person name="Westerberg I."/>
            <person name="Brannstrom I.O."/>
            <person name="Guillou S."/>
            <person name="Cros-Aarteil S."/>
            <person name="Calhoun S."/>
            <person name="Kuo A."/>
            <person name="Mondo S."/>
            <person name="Pangilinan J."/>
            <person name="Riley R."/>
            <person name="LaButti K."/>
            <person name="Andreopoulos B."/>
            <person name="Lipzen A."/>
            <person name="Chen C."/>
            <person name="Yanf M."/>
            <person name="Daum C."/>
            <person name="Ng V."/>
            <person name="Clum A."/>
            <person name="Steindorff A."/>
            <person name="Ohm R."/>
            <person name="Martin F."/>
            <person name="Silar P."/>
            <person name="Natvig D."/>
            <person name="Lalanne C."/>
            <person name="Gautier V."/>
            <person name="Ament-velasquez S.L."/>
            <person name="Kruys A."/>
            <person name="Hutchinson M.I."/>
            <person name="Powell A.J."/>
            <person name="Barry K."/>
            <person name="Miller A.N."/>
            <person name="Grigoriev I.V."/>
            <person name="Debuchy R."/>
            <person name="Gladieux P."/>
            <person name="Thoren M.H."/>
            <person name="Johannesson H."/>
        </authorList>
    </citation>
    <scope>NUCLEOTIDE SEQUENCE</scope>
    <source>
        <strain evidence="2">FGSC 1904</strain>
    </source>
</reference>
<feature type="compositionally biased region" description="Low complexity" evidence="1">
    <location>
        <begin position="289"/>
        <end position="306"/>
    </location>
</feature>
<organism evidence="2 3">
    <name type="scientific">Sordaria brevicollis</name>
    <dbReference type="NCBI Taxonomy" id="83679"/>
    <lineage>
        <taxon>Eukaryota</taxon>
        <taxon>Fungi</taxon>
        <taxon>Dikarya</taxon>
        <taxon>Ascomycota</taxon>
        <taxon>Pezizomycotina</taxon>
        <taxon>Sordariomycetes</taxon>
        <taxon>Sordariomycetidae</taxon>
        <taxon>Sordariales</taxon>
        <taxon>Sordariaceae</taxon>
        <taxon>Sordaria</taxon>
    </lineage>
</organism>
<accession>A0AAE0UDE9</accession>
<sequence>MGLPLYRSPSTRRREAEQAAAQQQEENARRARTGAPVPMLRREDAQRLSSQTPSIAGVGTQENPFDLTSLSIGSEDNRRAGPAASASYETPIQSREGSEPMDLDNSSDAVSVAMSNYARTRYDSSELATPTEEEELRLPNYGTPDLDWSTPEIDATSTPPRAPPRSSPPLAPARSTPRASRSSPPVPFSAPQPQRHRSQLAHGPSPTRARYQQRQAIGVNGGRGGFVQVVNDDNLGPIVRVAGSRGQAITRSRRLPALPRPRPADATIRGPRQNRRGQFVALPDTSANDSGSSGDRSLGSSSRRGN</sequence>
<dbReference type="AlphaFoldDB" id="A0AAE0UDE9"/>
<proteinExistence type="predicted"/>
<feature type="compositionally biased region" description="Low complexity" evidence="1">
    <location>
        <begin position="172"/>
        <end position="183"/>
    </location>
</feature>
<evidence type="ECO:0000256" key="1">
    <source>
        <dbReference type="SAM" id="MobiDB-lite"/>
    </source>
</evidence>
<reference evidence="2" key="1">
    <citation type="journal article" date="2023" name="Mol. Phylogenet. Evol.">
        <title>Genome-scale phylogeny and comparative genomics of the fungal order Sordariales.</title>
        <authorList>
            <person name="Hensen N."/>
            <person name="Bonometti L."/>
            <person name="Westerberg I."/>
            <person name="Brannstrom I.O."/>
            <person name="Guillou S."/>
            <person name="Cros-Aarteil S."/>
            <person name="Calhoun S."/>
            <person name="Haridas S."/>
            <person name="Kuo A."/>
            <person name="Mondo S."/>
            <person name="Pangilinan J."/>
            <person name="Riley R."/>
            <person name="LaButti K."/>
            <person name="Andreopoulos B."/>
            <person name="Lipzen A."/>
            <person name="Chen C."/>
            <person name="Yan M."/>
            <person name="Daum C."/>
            <person name="Ng V."/>
            <person name="Clum A."/>
            <person name="Steindorff A."/>
            <person name="Ohm R.A."/>
            <person name="Martin F."/>
            <person name="Silar P."/>
            <person name="Natvig D.O."/>
            <person name="Lalanne C."/>
            <person name="Gautier V."/>
            <person name="Ament-Velasquez S.L."/>
            <person name="Kruys A."/>
            <person name="Hutchinson M.I."/>
            <person name="Powell A.J."/>
            <person name="Barry K."/>
            <person name="Miller A.N."/>
            <person name="Grigoriev I.V."/>
            <person name="Debuchy R."/>
            <person name="Gladieux P."/>
            <person name="Hiltunen Thoren M."/>
            <person name="Johannesson H."/>
        </authorList>
    </citation>
    <scope>NUCLEOTIDE SEQUENCE</scope>
    <source>
        <strain evidence="2">FGSC 1904</strain>
    </source>
</reference>
<dbReference type="Proteomes" id="UP001281003">
    <property type="component" value="Unassembled WGS sequence"/>
</dbReference>
<keyword evidence="3" id="KW-1185">Reference proteome</keyword>
<dbReference type="EMBL" id="JAUTDP010000005">
    <property type="protein sequence ID" value="KAK3399354.1"/>
    <property type="molecule type" value="Genomic_DNA"/>
</dbReference>
<feature type="region of interest" description="Disordered" evidence="1">
    <location>
        <begin position="245"/>
        <end position="306"/>
    </location>
</feature>
<gene>
    <name evidence="2" type="ORF">B0T20DRAFT_392363</name>
</gene>